<evidence type="ECO:0000313" key="1">
    <source>
        <dbReference type="Proteomes" id="UP000095281"/>
    </source>
</evidence>
<accession>A0A1I8AXY9</accession>
<proteinExistence type="predicted"/>
<protein>
    <submittedName>
        <fullName evidence="2">Glycosyltransferase family 92 protein</fullName>
    </submittedName>
</protein>
<organism evidence="1 2">
    <name type="scientific">Meloidogyne hapla</name>
    <name type="common">Root-knot nematode worm</name>
    <dbReference type="NCBI Taxonomy" id="6305"/>
    <lineage>
        <taxon>Eukaryota</taxon>
        <taxon>Metazoa</taxon>
        <taxon>Ecdysozoa</taxon>
        <taxon>Nematoda</taxon>
        <taxon>Chromadorea</taxon>
        <taxon>Rhabditida</taxon>
        <taxon>Tylenchina</taxon>
        <taxon>Tylenchomorpha</taxon>
        <taxon>Tylenchoidea</taxon>
        <taxon>Meloidogynidae</taxon>
        <taxon>Meloidogyninae</taxon>
        <taxon>Meloidogyne</taxon>
    </lineage>
</organism>
<keyword evidence="1" id="KW-1185">Reference proteome</keyword>
<name>A0A1I8AXY9_MELHA</name>
<sequence length="202" mass="24347">MKIIRYYFEQIFNSFFEYGNFGWTEFNPEFIKLLFEENKTKIPLKFNINKFTIFYLTSINSASKFILNNLNIGGYIMMFDYQHEGEEYYQFILKLINERNKFPKIWFIIKRAPEVFNIILENIETSKDCSKIVTDIRLGFQYFPSGFSINLSEKAENIEKWHEYDYAYTKYQLVNKYNPKMKFSVFIEKNASGGSSEIKRIY</sequence>
<dbReference type="WBParaSite" id="MhA1_Contig103.frz3.gene1">
    <property type="protein sequence ID" value="MhA1_Contig103.frz3.gene1"/>
    <property type="gene ID" value="MhA1_Contig103.frz3.gene1"/>
</dbReference>
<dbReference type="Proteomes" id="UP000095281">
    <property type="component" value="Unplaced"/>
</dbReference>
<evidence type="ECO:0000313" key="2">
    <source>
        <dbReference type="WBParaSite" id="MhA1_Contig103.frz3.gene1"/>
    </source>
</evidence>
<reference evidence="2" key="1">
    <citation type="submission" date="2016-11" db="UniProtKB">
        <authorList>
            <consortium name="WormBaseParasite"/>
        </authorList>
    </citation>
    <scope>IDENTIFICATION</scope>
</reference>
<dbReference type="AlphaFoldDB" id="A0A1I8AXY9"/>